<keyword evidence="6 13" id="KW-0269">Exonuclease</keyword>
<dbReference type="InterPro" id="IPR038726">
    <property type="entry name" value="PDDEXK_AddAB-type"/>
</dbReference>
<organism evidence="17 18">
    <name type="scientific">Candidatus Enterocloster excrementipullorum</name>
    <dbReference type="NCBI Taxonomy" id="2838559"/>
    <lineage>
        <taxon>Bacteria</taxon>
        <taxon>Bacillati</taxon>
        <taxon>Bacillota</taxon>
        <taxon>Clostridia</taxon>
        <taxon>Lachnospirales</taxon>
        <taxon>Lachnospiraceae</taxon>
        <taxon>Enterocloster</taxon>
    </lineage>
</organism>
<dbReference type="Pfam" id="PF12705">
    <property type="entry name" value="PDDEXK_1"/>
    <property type="match status" value="1"/>
</dbReference>
<dbReference type="SUPFAM" id="SSF52540">
    <property type="entry name" value="P-loop containing nucleoside triphosphate hydrolases"/>
    <property type="match status" value="1"/>
</dbReference>
<accession>A0A9D2N0U7</accession>
<feature type="domain" description="UvrD-like helicase ATP-binding" evidence="15">
    <location>
        <begin position="1"/>
        <end position="474"/>
    </location>
</feature>
<dbReference type="InterPro" id="IPR011335">
    <property type="entry name" value="Restrct_endonuc-II-like"/>
</dbReference>
<keyword evidence="10 13" id="KW-0413">Isomerase</keyword>
<dbReference type="InterPro" id="IPR014152">
    <property type="entry name" value="AddA"/>
</dbReference>
<dbReference type="InterPro" id="IPR027417">
    <property type="entry name" value="P-loop_NTPase"/>
</dbReference>
<evidence type="ECO:0000256" key="10">
    <source>
        <dbReference type="ARBA" id="ARBA00023235"/>
    </source>
</evidence>
<evidence type="ECO:0000256" key="2">
    <source>
        <dbReference type="ARBA" id="ARBA00022741"/>
    </source>
</evidence>
<comment type="catalytic activity">
    <reaction evidence="11 13">
        <text>Couples ATP hydrolysis with the unwinding of duplex DNA by translocating in the 3'-5' direction.</text>
        <dbReference type="EC" id="5.6.2.4"/>
    </reaction>
</comment>
<keyword evidence="9 13" id="KW-0234">DNA repair</keyword>
<keyword evidence="7 13" id="KW-0067">ATP-binding</keyword>
<dbReference type="Pfam" id="PF00580">
    <property type="entry name" value="UvrD-helicase"/>
    <property type="match status" value="1"/>
</dbReference>
<keyword evidence="3 13" id="KW-0227">DNA damage</keyword>
<dbReference type="GO" id="GO:0033202">
    <property type="term" value="C:DNA helicase complex"/>
    <property type="evidence" value="ECO:0007669"/>
    <property type="project" value="TreeGrafter"/>
</dbReference>
<evidence type="ECO:0000256" key="11">
    <source>
        <dbReference type="ARBA" id="ARBA00034617"/>
    </source>
</evidence>
<dbReference type="PANTHER" id="PTHR11070">
    <property type="entry name" value="UVRD / RECB / PCRA DNA HELICASE FAMILY MEMBER"/>
    <property type="match status" value="1"/>
</dbReference>
<dbReference type="GO" id="GO:0005829">
    <property type="term" value="C:cytosol"/>
    <property type="evidence" value="ECO:0007669"/>
    <property type="project" value="TreeGrafter"/>
</dbReference>
<keyword evidence="2 13" id="KW-0547">Nucleotide-binding</keyword>
<evidence type="ECO:0000256" key="14">
    <source>
        <dbReference type="PROSITE-ProRule" id="PRU00560"/>
    </source>
</evidence>
<dbReference type="PROSITE" id="PS51198">
    <property type="entry name" value="UVRD_HELICASE_ATP_BIND"/>
    <property type="match status" value="1"/>
</dbReference>
<keyword evidence="5 13" id="KW-0347">Helicase</keyword>
<dbReference type="GO" id="GO:0003690">
    <property type="term" value="F:double-stranded DNA binding"/>
    <property type="evidence" value="ECO:0007669"/>
    <property type="project" value="UniProtKB-UniRule"/>
</dbReference>
<dbReference type="Gene3D" id="1.10.274.50">
    <property type="match status" value="1"/>
</dbReference>
<comment type="function">
    <text evidence="13">The heterodimer acts as both an ATP-dependent DNA helicase and an ATP-dependent, dual-direction single-stranded exonuclease. Recognizes the chi site generating a DNA molecule suitable for the initiation of homologous recombination. The AddA nuclease domain is required for chi fragment generation; this subunit has the helicase and 3' -&gt; 5' nuclease activities.</text>
</comment>
<keyword evidence="4 13" id="KW-0378">Hydrolase</keyword>
<sequence length="1248" mass="139990">MKWTSRQQQVIDSRERNLLVSAAAGSGKTAVLVERIIRMISEGDPPLDIDQLLIMTFTNAAAAEMRERIQAAVDQKLMEDPGNEHLWLQASLISQAQITTIDSFCLYVIRNHYDSLDIDPAFRIGDEGELALLRGDVLGDVLEECYQSGDADFARFVECFGRGRSDKGIEDVIIRAWQFSQSHPWPLEWLDACAGELLAEDLEHVKESPWMRFMFRDAALQAEELSGQLKEALLVCREENGPLAYEPMLEADIRLMHGICQAAEEADFSALYEALSSLSFGRLAAIRSKEVDPEKKAFVSGIRDRVKKAAGKMRDLYGFQSPEEAAQVLTDSRLPLLVLLDVVRRYDAAYQAAKKERNILDFNDLEHLALKVLWREGDDGTRIPSPAAEELREQFAEILVDEYQDSNLVQEALIQAISRERLGHPNVFMVGDVKQSIYRFRLARPELFMEKYDSYSREPGPYELIELQQNFRSRDTVLKCVNDLFYQIMTKNLGGIRYTRDAALYPGASFAPAGEGERVGGPVELWAADTGAQSLRALDEEELDYTARELEAKIAARRIKELVSEKEGLSVWDKNGGAEGTGGYRRAGYGDIVILLRSMAGWSEVFVNVLMNEGIPAYAQTSSGYFDTVEVETILSLLSVLDNPMQDIPLAAVLRSPIVGMTDEEMAWMMAAYKRRAAKDQDRGVYAAWKLWEEARALTAEAASGEDMIRIGKGGIPREAAGAVWEKLGRFGALLKKLRGESRYLPIHELLHRVYRESGYYDYVSAMPGGQTRRANLDMLAQKAQAYEAASYKGLFHFVRYIEKLKKFDQDFGEASGNEGREGVRIMSIHKSKGLEFPIVILAGLGKRFNKQDAYSQILLDPDLGAAADCLDLKLRVRIPTLKKQVLKRRMELETLGEELRILYVAMTRAKEKLVMTGTDKALETKWEKWSDISLWNGQLPYTVLSGASSFLDWILMARPAIDASRFTAKQADVGELIGGEVSRQMERGMAKEELLEMNLAEPFDREMEAQLKAAAGYRYPFQDDTRLYAMVSVSELKKQSQIGRSDDDLGTGRPDREGDVLKEILSIPGEPNAGAKRGTAYHAALEHLPLGDVKSLEDTKDALEAVHREGFLDAEAYGLVDAALVWQFADSPLGRRMAEARGRGTLHREQQFMIGIPARELGRGDSDELVLIQGIIDAYLEEEDGLVLIDYKTDRVPAGNPDRAAALLADRYRIQLDYYERALVQLTGKKVKERVIYSLTLGRSIPV</sequence>
<dbReference type="EMBL" id="DWWT01000030">
    <property type="protein sequence ID" value="HJC05983.1"/>
    <property type="molecule type" value="Genomic_DNA"/>
</dbReference>
<dbReference type="InterPro" id="IPR000212">
    <property type="entry name" value="DNA_helicase_UvrD/REP"/>
</dbReference>
<dbReference type="Gene3D" id="3.40.50.300">
    <property type="entry name" value="P-loop containing nucleotide triphosphate hydrolases"/>
    <property type="match status" value="4"/>
</dbReference>
<comment type="cofactor">
    <cofactor evidence="13">
        <name>Mg(2+)</name>
        <dbReference type="ChEBI" id="CHEBI:18420"/>
    </cofactor>
</comment>
<dbReference type="AlphaFoldDB" id="A0A9D2N0U7"/>
<evidence type="ECO:0000256" key="1">
    <source>
        <dbReference type="ARBA" id="ARBA00022722"/>
    </source>
</evidence>
<dbReference type="GO" id="GO:0005524">
    <property type="term" value="F:ATP binding"/>
    <property type="evidence" value="ECO:0007669"/>
    <property type="project" value="UniProtKB-UniRule"/>
</dbReference>
<dbReference type="Proteomes" id="UP000823910">
    <property type="component" value="Unassembled WGS sequence"/>
</dbReference>
<feature type="binding site" evidence="14">
    <location>
        <begin position="22"/>
        <end position="29"/>
    </location>
    <ligand>
        <name>ATP</name>
        <dbReference type="ChEBI" id="CHEBI:30616"/>
    </ligand>
</feature>
<comment type="caution">
    <text evidence="17">The sequence shown here is derived from an EMBL/GenBank/DDBJ whole genome shotgun (WGS) entry which is preliminary data.</text>
</comment>
<dbReference type="Pfam" id="PF13361">
    <property type="entry name" value="UvrD_C"/>
    <property type="match status" value="1"/>
</dbReference>
<dbReference type="NCBIfam" id="TIGR02785">
    <property type="entry name" value="addA_Gpos"/>
    <property type="match status" value="1"/>
</dbReference>
<evidence type="ECO:0000313" key="18">
    <source>
        <dbReference type="Proteomes" id="UP000823910"/>
    </source>
</evidence>
<evidence type="ECO:0000313" key="17">
    <source>
        <dbReference type="EMBL" id="HJC05983.1"/>
    </source>
</evidence>
<dbReference type="InterPro" id="IPR011604">
    <property type="entry name" value="PDDEXK-like_dom_sf"/>
</dbReference>
<keyword evidence="8 13" id="KW-0238">DNA-binding</keyword>
<dbReference type="HAMAP" id="MF_01451">
    <property type="entry name" value="AddA"/>
    <property type="match status" value="1"/>
</dbReference>
<dbReference type="Gene3D" id="3.90.320.10">
    <property type="match status" value="1"/>
</dbReference>
<evidence type="ECO:0000256" key="5">
    <source>
        <dbReference type="ARBA" id="ARBA00022806"/>
    </source>
</evidence>
<evidence type="ECO:0000256" key="3">
    <source>
        <dbReference type="ARBA" id="ARBA00022763"/>
    </source>
</evidence>
<evidence type="ECO:0000259" key="15">
    <source>
        <dbReference type="PROSITE" id="PS51198"/>
    </source>
</evidence>
<evidence type="ECO:0000256" key="7">
    <source>
        <dbReference type="ARBA" id="ARBA00022840"/>
    </source>
</evidence>
<keyword evidence="1 13" id="KW-0540">Nuclease</keyword>
<reference evidence="17" key="1">
    <citation type="journal article" date="2021" name="PeerJ">
        <title>Extensive microbial diversity within the chicken gut microbiome revealed by metagenomics and culture.</title>
        <authorList>
            <person name="Gilroy R."/>
            <person name="Ravi A."/>
            <person name="Getino M."/>
            <person name="Pursley I."/>
            <person name="Horton D.L."/>
            <person name="Alikhan N.F."/>
            <person name="Baker D."/>
            <person name="Gharbi K."/>
            <person name="Hall N."/>
            <person name="Watson M."/>
            <person name="Adriaenssens E.M."/>
            <person name="Foster-Nyarko E."/>
            <person name="Jarju S."/>
            <person name="Secka A."/>
            <person name="Antonio M."/>
            <person name="Oren A."/>
            <person name="Chaudhuri R.R."/>
            <person name="La Ragione R."/>
            <person name="Hildebrand F."/>
            <person name="Pallen M.J."/>
        </authorList>
    </citation>
    <scope>NUCLEOTIDE SEQUENCE</scope>
    <source>
        <strain evidence="17">CHK180-15479</strain>
    </source>
</reference>
<dbReference type="GO" id="GO:0000724">
    <property type="term" value="P:double-strand break repair via homologous recombination"/>
    <property type="evidence" value="ECO:0007669"/>
    <property type="project" value="UniProtKB-UniRule"/>
</dbReference>
<dbReference type="GO" id="GO:0008408">
    <property type="term" value="F:3'-5' exonuclease activity"/>
    <property type="evidence" value="ECO:0007669"/>
    <property type="project" value="UniProtKB-UniRule"/>
</dbReference>
<gene>
    <name evidence="13 17" type="primary">addA</name>
    <name evidence="17" type="ORF">H9704_07500</name>
</gene>
<dbReference type="InterPro" id="IPR014017">
    <property type="entry name" value="DNA_helicase_UvrD-like_C"/>
</dbReference>
<proteinExistence type="inferred from homology"/>
<name>A0A9D2N0U7_9FIRM</name>
<dbReference type="SUPFAM" id="SSF52980">
    <property type="entry name" value="Restriction endonuclease-like"/>
    <property type="match status" value="1"/>
</dbReference>
<dbReference type="InterPro" id="IPR014016">
    <property type="entry name" value="UvrD-like_ATP-bd"/>
</dbReference>
<comment type="catalytic activity">
    <reaction evidence="12 13">
        <text>ATP + H2O = ADP + phosphate + H(+)</text>
        <dbReference type="Rhea" id="RHEA:13065"/>
        <dbReference type="ChEBI" id="CHEBI:15377"/>
        <dbReference type="ChEBI" id="CHEBI:15378"/>
        <dbReference type="ChEBI" id="CHEBI:30616"/>
        <dbReference type="ChEBI" id="CHEBI:43474"/>
        <dbReference type="ChEBI" id="CHEBI:456216"/>
        <dbReference type="EC" id="5.6.2.4"/>
    </reaction>
</comment>
<comment type="similarity">
    <text evidence="13">Belongs to the helicase family. AddA subfamily.</text>
</comment>
<dbReference type="EC" id="3.1.-.-" evidence="13"/>
<feature type="domain" description="UvrD-like helicase C-terminal" evidence="16">
    <location>
        <begin position="502"/>
        <end position="834"/>
    </location>
</feature>
<evidence type="ECO:0000256" key="13">
    <source>
        <dbReference type="HAMAP-Rule" id="MF_01451"/>
    </source>
</evidence>
<dbReference type="PANTHER" id="PTHR11070:SF48">
    <property type="entry name" value="ATP-DEPENDENT HELICASE_NUCLEASE SUBUNIT A"/>
    <property type="match status" value="1"/>
</dbReference>
<dbReference type="GO" id="GO:0043138">
    <property type="term" value="F:3'-5' DNA helicase activity"/>
    <property type="evidence" value="ECO:0007669"/>
    <property type="project" value="UniProtKB-UniRule"/>
</dbReference>
<dbReference type="PROSITE" id="PS51217">
    <property type="entry name" value="UVRD_HELICASE_CTER"/>
    <property type="match status" value="1"/>
</dbReference>
<reference evidence="17" key="2">
    <citation type="submission" date="2021-04" db="EMBL/GenBank/DDBJ databases">
        <authorList>
            <person name="Gilroy R."/>
        </authorList>
    </citation>
    <scope>NUCLEOTIDE SEQUENCE</scope>
    <source>
        <strain evidence="17">CHK180-15479</strain>
    </source>
</reference>
<comment type="subunit">
    <text evidence="13">Heterodimer of AddA and AddB/RexB.</text>
</comment>
<evidence type="ECO:0000259" key="16">
    <source>
        <dbReference type="PROSITE" id="PS51217"/>
    </source>
</evidence>
<evidence type="ECO:0000256" key="8">
    <source>
        <dbReference type="ARBA" id="ARBA00023125"/>
    </source>
</evidence>
<evidence type="ECO:0000256" key="4">
    <source>
        <dbReference type="ARBA" id="ARBA00022801"/>
    </source>
</evidence>
<evidence type="ECO:0000256" key="9">
    <source>
        <dbReference type="ARBA" id="ARBA00023204"/>
    </source>
</evidence>
<dbReference type="EC" id="5.6.2.4" evidence="13"/>
<protein>
    <recommendedName>
        <fullName evidence="13">ATP-dependent helicase/nuclease subunit A</fullName>
        <ecNumber evidence="13">3.1.-.-</ecNumber>
        <ecNumber evidence="13">5.6.2.4</ecNumber>
    </recommendedName>
    <alternativeName>
        <fullName evidence="13">ATP-dependent helicase/nuclease AddA</fullName>
    </alternativeName>
    <alternativeName>
        <fullName evidence="13">DNA 3'-5' helicase AddA</fullName>
    </alternativeName>
</protein>
<evidence type="ECO:0000256" key="12">
    <source>
        <dbReference type="ARBA" id="ARBA00048988"/>
    </source>
</evidence>
<evidence type="ECO:0000256" key="6">
    <source>
        <dbReference type="ARBA" id="ARBA00022839"/>
    </source>
</evidence>